<reference evidence="3" key="1">
    <citation type="journal article" date="2011" name="Genome Biol.">
        <title>Comparative genomics of the social amoebae Dictyostelium discoideum and Dictyostelium purpureum.</title>
        <authorList>
            <consortium name="US DOE Joint Genome Institute (JGI-PGF)"/>
            <person name="Sucgang R."/>
            <person name="Kuo A."/>
            <person name="Tian X."/>
            <person name="Salerno W."/>
            <person name="Parikh A."/>
            <person name="Feasley C.L."/>
            <person name="Dalin E."/>
            <person name="Tu H."/>
            <person name="Huang E."/>
            <person name="Barry K."/>
            <person name="Lindquist E."/>
            <person name="Shapiro H."/>
            <person name="Bruce D."/>
            <person name="Schmutz J."/>
            <person name="Salamov A."/>
            <person name="Fey P."/>
            <person name="Gaudet P."/>
            <person name="Anjard C."/>
            <person name="Babu M.M."/>
            <person name="Basu S."/>
            <person name="Bushmanova Y."/>
            <person name="van der Wel H."/>
            <person name="Katoh-Kurasawa M."/>
            <person name="Dinh C."/>
            <person name="Coutinho P.M."/>
            <person name="Saito T."/>
            <person name="Elias M."/>
            <person name="Schaap P."/>
            <person name="Kay R.R."/>
            <person name="Henrissat B."/>
            <person name="Eichinger L."/>
            <person name="Rivero F."/>
            <person name="Putnam N.H."/>
            <person name="West C.M."/>
            <person name="Loomis W.F."/>
            <person name="Chisholm R.L."/>
            <person name="Shaulsky G."/>
            <person name="Strassmann J.E."/>
            <person name="Queller D.C."/>
            <person name="Kuspa A."/>
            <person name="Grigoriev I.V."/>
        </authorList>
    </citation>
    <scope>NUCLEOTIDE SEQUENCE [LARGE SCALE GENOMIC DNA]</scope>
    <source>
        <strain evidence="3">QSDP1</strain>
    </source>
</reference>
<dbReference type="OMA" id="HESHYEN"/>
<evidence type="ECO:0000256" key="1">
    <source>
        <dbReference type="SAM" id="SignalP"/>
    </source>
</evidence>
<dbReference type="AlphaFoldDB" id="F0ZJX6"/>
<evidence type="ECO:0000313" key="3">
    <source>
        <dbReference type="Proteomes" id="UP000001064"/>
    </source>
</evidence>
<proteinExistence type="predicted"/>
<dbReference type="EMBL" id="GL871048">
    <property type="protein sequence ID" value="EGC35758.1"/>
    <property type="molecule type" value="Genomic_DNA"/>
</dbReference>
<accession>F0ZJX6</accession>
<feature type="chain" id="PRO_5003262507" description="Transmembrane protein" evidence="1">
    <location>
        <begin position="23"/>
        <end position="221"/>
    </location>
</feature>
<name>F0ZJX6_DICPU</name>
<keyword evidence="3" id="KW-1185">Reference proteome</keyword>
<dbReference type="PANTHER" id="PTHR33714:SF3">
    <property type="entry name" value="COUNTING FACTOR-ASSOCIATED PROTEIN A-RELATED"/>
    <property type="match status" value="1"/>
</dbReference>
<dbReference type="PANTHER" id="PTHR33714">
    <property type="entry name" value="COUNTING FACTOR-ASSOCIATED PROTEIN A-RELATED"/>
    <property type="match status" value="1"/>
</dbReference>
<dbReference type="Pfam" id="PF11912">
    <property type="entry name" value="CfaA_B_C"/>
    <property type="match status" value="1"/>
</dbReference>
<gene>
    <name evidence="2" type="ORF">DICPUDRAFT_78565</name>
</gene>
<dbReference type="InterPro" id="IPR021837">
    <property type="entry name" value="CfaA/B/C"/>
</dbReference>
<dbReference type="GeneID" id="10500835"/>
<dbReference type="RefSeq" id="XP_003287710.1">
    <property type="nucleotide sequence ID" value="XM_003287662.1"/>
</dbReference>
<dbReference type="InParanoid" id="F0ZJX6"/>
<sequence>MNILKSLLFSILSISLLKSTSSYILYEQYNYMGICPGEPPVNPQCEMGENYFGAILYQESQCVTYNLTSVIFTTKQDTIFETIYDDSSCKGNIFNIVEHTSGSCESSCVLGYGNTFKLSILENYEVPSDTYLSVTYSGECNGDFDKDFLQIDYQYVDKCTNIGFGIYSNSQSVSCNKTTTTVSTFSKPGCTGGIYHESHYENQDNCKFDGGSLNYIDICNI</sequence>
<organism evidence="2 3">
    <name type="scientific">Dictyostelium purpureum</name>
    <name type="common">Slime mold</name>
    <dbReference type="NCBI Taxonomy" id="5786"/>
    <lineage>
        <taxon>Eukaryota</taxon>
        <taxon>Amoebozoa</taxon>
        <taxon>Evosea</taxon>
        <taxon>Eumycetozoa</taxon>
        <taxon>Dictyostelia</taxon>
        <taxon>Dictyosteliales</taxon>
        <taxon>Dictyosteliaceae</taxon>
        <taxon>Dictyostelium</taxon>
    </lineage>
</organism>
<evidence type="ECO:0000313" key="2">
    <source>
        <dbReference type="EMBL" id="EGC35758.1"/>
    </source>
</evidence>
<protein>
    <recommendedName>
        <fullName evidence="4">Transmembrane protein</fullName>
    </recommendedName>
</protein>
<dbReference type="KEGG" id="dpp:DICPUDRAFT_78565"/>
<feature type="signal peptide" evidence="1">
    <location>
        <begin position="1"/>
        <end position="22"/>
    </location>
</feature>
<evidence type="ECO:0008006" key="4">
    <source>
        <dbReference type="Google" id="ProtNLM"/>
    </source>
</evidence>
<dbReference type="Proteomes" id="UP000001064">
    <property type="component" value="Unassembled WGS sequence"/>
</dbReference>
<keyword evidence="1" id="KW-0732">Signal</keyword>
<dbReference type="VEuPathDB" id="AmoebaDB:DICPUDRAFT_78565"/>